<proteinExistence type="predicted"/>
<dbReference type="InterPro" id="IPR003607">
    <property type="entry name" value="HD/PDEase_dom"/>
</dbReference>
<name>A0A2N0Z3B6_9BACI</name>
<gene>
    <name evidence="3" type="ORF">CWS01_08930</name>
</gene>
<dbReference type="InterPro" id="IPR000014">
    <property type="entry name" value="PAS"/>
</dbReference>
<dbReference type="Gene3D" id="1.10.3210.10">
    <property type="entry name" value="Hypothetical protein af1432"/>
    <property type="match status" value="1"/>
</dbReference>
<dbReference type="OrthoDB" id="9759601at2"/>
<dbReference type="Gene3D" id="3.30.450.20">
    <property type="entry name" value="PAS domain"/>
    <property type="match status" value="1"/>
</dbReference>
<protein>
    <submittedName>
        <fullName evidence="3">Histidine kinase</fullName>
    </submittedName>
</protein>
<dbReference type="PROSITE" id="PS50112">
    <property type="entry name" value="PAS"/>
    <property type="match status" value="1"/>
</dbReference>
<dbReference type="SMART" id="SM00471">
    <property type="entry name" value="HDc"/>
    <property type="match status" value="1"/>
</dbReference>
<evidence type="ECO:0000313" key="4">
    <source>
        <dbReference type="Proteomes" id="UP000233375"/>
    </source>
</evidence>
<dbReference type="Pfam" id="PF13426">
    <property type="entry name" value="PAS_9"/>
    <property type="match status" value="1"/>
</dbReference>
<dbReference type="CDD" id="cd00130">
    <property type="entry name" value="PAS"/>
    <property type="match status" value="1"/>
</dbReference>
<sequence>MEQAKQLPPILEGYLQLADAVMITDDKHIILDVNKEYVDTTGYKKTEVIGQQAGFFKSYLTPANTYVSLNEALQAKQPWKGVLINKKKCGDLWHSSLTITPMKYENTFYYIGIFRELEQLKEGVYIPENEKAGTERELLRVLAISCEIRDPGIEDHLLNVQHLTEQLIISFQKKHSSRFPSAYLYQIIHASILHDIGKAGIPEGILYKPGSLAEYERKIIEMHPLMGEDMLSKISTGLHNDFIKSLEVAENIIKYHHERWDGTGYPYGLKGEEIPFEARVVAIVDVYDALISRRSYKDSWPKEKAIEYIIDQKGKHFDPELVDAFMEMF</sequence>
<dbReference type="Proteomes" id="UP000233375">
    <property type="component" value="Unassembled WGS sequence"/>
</dbReference>
<dbReference type="EMBL" id="PISE01000017">
    <property type="protein sequence ID" value="PKG24007.1"/>
    <property type="molecule type" value="Genomic_DNA"/>
</dbReference>
<evidence type="ECO:0000313" key="3">
    <source>
        <dbReference type="EMBL" id="PKG24007.1"/>
    </source>
</evidence>
<evidence type="ECO:0000259" key="1">
    <source>
        <dbReference type="PROSITE" id="PS50112"/>
    </source>
</evidence>
<feature type="domain" description="HD-GYP" evidence="2">
    <location>
        <begin position="131"/>
        <end position="329"/>
    </location>
</feature>
<dbReference type="PROSITE" id="PS51832">
    <property type="entry name" value="HD_GYP"/>
    <property type="match status" value="1"/>
</dbReference>
<keyword evidence="3" id="KW-0808">Transferase</keyword>
<dbReference type="Pfam" id="PF13487">
    <property type="entry name" value="HD_5"/>
    <property type="match status" value="1"/>
</dbReference>
<dbReference type="AlphaFoldDB" id="A0A2N0Z3B6"/>
<keyword evidence="3" id="KW-0418">Kinase</keyword>
<dbReference type="SUPFAM" id="SSF55785">
    <property type="entry name" value="PYP-like sensor domain (PAS domain)"/>
    <property type="match status" value="1"/>
</dbReference>
<dbReference type="SUPFAM" id="SSF109604">
    <property type="entry name" value="HD-domain/PDEase-like"/>
    <property type="match status" value="1"/>
</dbReference>
<reference evidence="3 4" key="1">
    <citation type="journal article" date="2003" name="Int. J. Syst. Evol. Microbiol.">
        <title>Bacillus nealsonii sp. nov., isolated from a spacecraft-assembly facility, whose spores are gamma-radiation resistant.</title>
        <authorList>
            <person name="Venkateswaran K."/>
            <person name="Kempf M."/>
            <person name="Chen F."/>
            <person name="Satomi M."/>
            <person name="Nicholson W."/>
            <person name="Kern R."/>
        </authorList>
    </citation>
    <scope>NUCLEOTIDE SEQUENCE [LARGE SCALE GENOMIC DNA]</scope>
    <source>
        <strain evidence="3 4">FO-92</strain>
    </source>
</reference>
<dbReference type="GO" id="GO:0016301">
    <property type="term" value="F:kinase activity"/>
    <property type="evidence" value="ECO:0007669"/>
    <property type="project" value="UniProtKB-KW"/>
</dbReference>
<accession>A0A2N0Z3B6</accession>
<feature type="domain" description="PAS" evidence="1">
    <location>
        <begin position="3"/>
        <end position="62"/>
    </location>
</feature>
<dbReference type="PANTHER" id="PTHR45228">
    <property type="entry name" value="CYCLIC DI-GMP PHOSPHODIESTERASE TM_0186-RELATED"/>
    <property type="match status" value="1"/>
</dbReference>
<dbReference type="InterPro" id="IPR037522">
    <property type="entry name" value="HD_GYP_dom"/>
</dbReference>
<dbReference type="CDD" id="cd00077">
    <property type="entry name" value="HDc"/>
    <property type="match status" value="1"/>
</dbReference>
<dbReference type="InterPro" id="IPR052020">
    <property type="entry name" value="Cyclic_di-GMP/3'3'-cGAMP_PDE"/>
</dbReference>
<comment type="caution">
    <text evidence="3">The sequence shown here is derived from an EMBL/GenBank/DDBJ whole genome shotgun (WGS) entry which is preliminary data.</text>
</comment>
<organism evidence="3 4">
    <name type="scientific">Niallia nealsonii</name>
    <dbReference type="NCBI Taxonomy" id="115979"/>
    <lineage>
        <taxon>Bacteria</taxon>
        <taxon>Bacillati</taxon>
        <taxon>Bacillota</taxon>
        <taxon>Bacilli</taxon>
        <taxon>Bacillales</taxon>
        <taxon>Bacillaceae</taxon>
        <taxon>Niallia</taxon>
    </lineage>
</organism>
<dbReference type="InterPro" id="IPR035965">
    <property type="entry name" value="PAS-like_dom_sf"/>
</dbReference>
<keyword evidence="4" id="KW-1185">Reference proteome</keyword>
<evidence type="ECO:0000259" key="2">
    <source>
        <dbReference type="PROSITE" id="PS51832"/>
    </source>
</evidence>
<dbReference type="NCBIfam" id="TIGR00229">
    <property type="entry name" value="sensory_box"/>
    <property type="match status" value="1"/>
</dbReference>